<feature type="domain" description="STAS" evidence="1">
    <location>
        <begin position="1"/>
        <end position="103"/>
    </location>
</feature>
<dbReference type="GO" id="GO:0043856">
    <property type="term" value="F:anti-sigma factor antagonist activity"/>
    <property type="evidence" value="ECO:0007669"/>
    <property type="project" value="TreeGrafter"/>
</dbReference>
<gene>
    <name evidence="2" type="ORF">AOZ06_31710</name>
</gene>
<dbReference type="PROSITE" id="PS50801">
    <property type="entry name" value="STAS"/>
    <property type="match status" value="1"/>
</dbReference>
<dbReference type="PANTHER" id="PTHR33495">
    <property type="entry name" value="ANTI-SIGMA FACTOR ANTAGONIST TM_1081-RELATED-RELATED"/>
    <property type="match status" value="1"/>
</dbReference>
<protein>
    <recommendedName>
        <fullName evidence="1">STAS domain-containing protein</fullName>
    </recommendedName>
</protein>
<dbReference type="InterPro" id="IPR058548">
    <property type="entry name" value="MlaB-like_STAS"/>
</dbReference>
<dbReference type="CDD" id="cd07043">
    <property type="entry name" value="STAS_anti-anti-sigma_factors"/>
    <property type="match status" value="1"/>
</dbReference>
<dbReference type="AlphaFoldDB" id="A0A0N9I558"/>
<dbReference type="PANTHER" id="PTHR33495:SF13">
    <property type="entry name" value="ANTI-SIGMA-F FACTOR ANTAGONIST RSFB"/>
    <property type="match status" value="1"/>
</dbReference>
<dbReference type="Pfam" id="PF13466">
    <property type="entry name" value="STAS_2"/>
    <property type="match status" value="1"/>
</dbReference>
<dbReference type="EMBL" id="CP012752">
    <property type="protein sequence ID" value="ALG15205.1"/>
    <property type="molecule type" value="Genomic_DNA"/>
</dbReference>
<dbReference type="InterPro" id="IPR036513">
    <property type="entry name" value="STAS_dom_sf"/>
</dbReference>
<proteinExistence type="predicted"/>
<evidence type="ECO:0000259" key="1">
    <source>
        <dbReference type="PROSITE" id="PS50801"/>
    </source>
</evidence>
<dbReference type="OrthoDB" id="3393696at2"/>
<sequence length="103" mass="10318">MKALREVDGGHVLGFAGEVDLSTAPALEKAILAALGELGGGRLIVDLTEVTFLASAGMSALIAGREKAAGKDIELAVTASPTGAAYRSLEIAGLIDVLSVRAG</sequence>
<dbReference type="Gene3D" id="3.30.750.24">
    <property type="entry name" value="STAS domain"/>
    <property type="match status" value="1"/>
</dbReference>
<dbReference type="STRING" id="860235.AOZ06_31710"/>
<dbReference type="InterPro" id="IPR002645">
    <property type="entry name" value="STAS_dom"/>
</dbReference>
<reference evidence="2 3" key="1">
    <citation type="submission" date="2015-07" db="EMBL/GenBank/DDBJ databases">
        <title>Genome sequencing of Kibdelosporangium phytohabitans.</title>
        <authorList>
            <person name="Qin S."/>
            <person name="Xing K."/>
        </authorList>
    </citation>
    <scope>NUCLEOTIDE SEQUENCE [LARGE SCALE GENOMIC DNA]</scope>
    <source>
        <strain evidence="2 3">KLBMP1111</strain>
    </source>
</reference>
<dbReference type="Proteomes" id="UP000063699">
    <property type="component" value="Chromosome"/>
</dbReference>
<dbReference type="SUPFAM" id="SSF52091">
    <property type="entry name" value="SpoIIaa-like"/>
    <property type="match status" value="1"/>
</dbReference>
<evidence type="ECO:0000313" key="3">
    <source>
        <dbReference type="Proteomes" id="UP000063699"/>
    </source>
</evidence>
<keyword evidence="3" id="KW-1185">Reference proteome</keyword>
<accession>A0A0N9I558</accession>
<name>A0A0N9I558_9PSEU</name>
<organism evidence="2 3">
    <name type="scientific">Kibdelosporangium phytohabitans</name>
    <dbReference type="NCBI Taxonomy" id="860235"/>
    <lineage>
        <taxon>Bacteria</taxon>
        <taxon>Bacillati</taxon>
        <taxon>Actinomycetota</taxon>
        <taxon>Actinomycetes</taxon>
        <taxon>Pseudonocardiales</taxon>
        <taxon>Pseudonocardiaceae</taxon>
        <taxon>Kibdelosporangium</taxon>
    </lineage>
</organism>
<dbReference type="KEGG" id="kphy:AOZ06_31710"/>
<evidence type="ECO:0000313" key="2">
    <source>
        <dbReference type="EMBL" id="ALG15205.1"/>
    </source>
</evidence>